<dbReference type="PROSITE" id="PS00101">
    <property type="entry name" value="HEXAPEP_TRANSFERASES"/>
    <property type="match status" value="1"/>
</dbReference>
<dbReference type="InterPro" id="IPR045304">
    <property type="entry name" value="LbH_SAT"/>
</dbReference>
<dbReference type="EMBL" id="LDRC01000001">
    <property type="protein sequence ID" value="KTR54430.1"/>
    <property type="molecule type" value="Genomic_DNA"/>
</dbReference>
<evidence type="ECO:0000256" key="1">
    <source>
        <dbReference type="ARBA" id="ARBA00004876"/>
    </source>
</evidence>
<proteinExistence type="inferred from homology"/>
<keyword evidence="7" id="KW-0677">Repeat</keyword>
<evidence type="ECO:0000256" key="11">
    <source>
        <dbReference type="PIRNR" id="PIRNR000441"/>
    </source>
</evidence>
<gene>
    <name evidence="12" type="ORF">NS263_09795</name>
    <name evidence="13" type="ORF">NS359_00165</name>
</gene>
<keyword evidence="6 11" id="KW-0808">Transferase</keyword>
<evidence type="ECO:0000256" key="3">
    <source>
        <dbReference type="ARBA" id="ARBA00013266"/>
    </source>
</evidence>
<dbReference type="Gene3D" id="2.160.10.10">
    <property type="entry name" value="Hexapeptide repeat proteins"/>
    <property type="match status" value="1"/>
</dbReference>
<evidence type="ECO:0000256" key="9">
    <source>
        <dbReference type="ARBA" id="ARBA00023315"/>
    </source>
</evidence>
<keyword evidence="8" id="KW-0198">Cysteine biosynthesis</keyword>
<dbReference type="EC" id="2.3.1.30" evidence="3 11"/>
<dbReference type="FunFam" id="2.160.10.10:FF:000007">
    <property type="entry name" value="Serine acetyltransferase"/>
    <property type="match status" value="1"/>
</dbReference>
<dbReference type="GO" id="GO:0005737">
    <property type="term" value="C:cytoplasm"/>
    <property type="evidence" value="ECO:0007669"/>
    <property type="project" value="InterPro"/>
</dbReference>
<dbReference type="OrthoDB" id="9801456at2"/>
<accession>A0A147DVF4</accession>
<sequence>MLWRVREDLAAARRGDPAARGDLENAVVYSGLHAIWTHRLTHRLWLARGLPGSRFAARVVAQIARSVTGIEIHPGARIGRRFFIDHGMGVVIGETAVIGDDVLVFHGVTLGGRGGEHGPGLRRHPTVGDRVVLGAGSSLIGAITVGADSVVGANTVVTKDVPAGSVVTGIAGTARPRSGHEGVPTL</sequence>
<evidence type="ECO:0000256" key="6">
    <source>
        <dbReference type="ARBA" id="ARBA00022679"/>
    </source>
</evidence>
<dbReference type="InterPro" id="IPR053376">
    <property type="entry name" value="Serine_acetyltransferase"/>
</dbReference>
<reference evidence="14 15" key="1">
    <citation type="journal article" date="2016" name="Front. Microbiol.">
        <title>Genomic Resource of Rice Seed Associated Bacteria.</title>
        <authorList>
            <person name="Midha S."/>
            <person name="Bansal K."/>
            <person name="Sharma S."/>
            <person name="Kumar N."/>
            <person name="Patil P.P."/>
            <person name="Chaudhry V."/>
            <person name="Patil P.B."/>
        </authorList>
    </citation>
    <scope>NUCLEOTIDE SEQUENCE [LARGE SCALE GENOMIC DNA]</scope>
    <source>
        <strain evidence="12 15">NS263</strain>
        <strain evidence="13 14">NS359</strain>
    </source>
</reference>
<evidence type="ECO:0000256" key="5">
    <source>
        <dbReference type="ARBA" id="ARBA00022605"/>
    </source>
</evidence>
<protein>
    <recommendedName>
        <fullName evidence="4 11">Serine acetyltransferase</fullName>
        <ecNumber evidence="3 11">2.3.1.30</ecNumber>
    </recommendedName>
</protein>
<dbReference type="GO" id="GO:0006535">
    <property type="term" value="P:cysteine biosynthetic process from serine"/>
    <property type="evidence" value="ECO:0007669"/>
    <property type="project" value="InterPro"/>
</dbReference>
<keyword evidence="15" id="KW-1185">Reference proteome</keyword>
<comment type="catalytic activity">
    <reaction evidence="10 11">
        <text>L-serine + acetyl-CoA = O-acetyl-L-serine + CoA</text>
        <dbReference type="Rhea" id="RHEA:24560"/>
        <dbReference type="ChEBI" id="CHEBI:33384"/>
        <dbReference type="ChEBI" id="CHEBI:57287"/>
        <dbReference type="ChEBI" id="CHEBI:57288"/>
        <dbReference type="ChEBI" id="CHEBI:58340"/>
        <dbReference type="EC" id="2.3.1.30"/>
    </reaction>
</comment>
<evidence type="ECO:0000313" key="13">
    <source>
        <dbReference type="EMBL" id="KTR54430.1"/>
    </source>
</evidence>
<keyword evidence="9 11" id="KW-0012">Acyltransferase</keyword>
<dbReference type="InterPro" id="IPR011004">
    <property type="entry name" value="Trimer_LpxA-like_sf"/>
</dbReference>
<dbReference type="InterPro" id="IPR005881">
    <property type="entry name" value="Ser_O-AcTrfase"/>
</dbReference>
<dbReference type="NCBIfam" id="NF041874">
    <property type="entry name" value="EPS_EpsC"/>
    <property type="match status" value="1"/>
</dbReference>
<evidence type="ECO:0000256" key="8">
    <source>
        <dbReference type="ARBA" id="ARBA00023192"/>
    </source>
</evidence>
<dbReference type="SUPFAM" id="SSF51161">
    <property type="entry name" value="Trimeric LpxA-like enzymes"/>
    <property type="match status" value="1"/>
</dbReference>
<dbReference type="EMBL" id="LDRB01000044">
    <property type="protein sequence ID" value="KTR39702.1"/>
    <property type="molecule type" value="Genomic_DNA"/>
</dbReference>
<dbReference type="InterPro" id="IPR042122">
    <property type="entry name" value="Ser_AcTrfase_N_sf"/>
</dbReference>
<evidence type="ECO:0000256" key="7">
    <source>
        <dbReference type="ARBA" id="ARBA00022737"/>
    </source>
</evidence>
<dbReference type="Pfam" id="PF00132">
    <property type="entry name" value="Hexapep"/>
    <property type="match status" value="1"/>
</dbReference>
<dbReference type="InterPro" id="IPR001451">
    <property type="entry name" value="Hexapep"/>
</dbReference>
<dbReference type="Proteomes" id="UP000078335">
    <property type="component" value="Unassembled WGS sequence"/>
</dbReference>
<dbReference type="PATRIC" id="fig|465820.3.peg.2005"/>
<dbReference type="STRING" id="465820.NS263_09795"/>
<comment type="similarity">
    <text evidence="2 11">Belongs to the transferase hexapeptide repeat family.</text>
</comment>
<dbReference type="GO" id="GO:0009001">
    <property type="term" value="F:serine O-acetyltransferase activity"/>
    <property type="evidence" value="ECO:0007669"/>
    <property type="project" value="UniProtKB-EC"/>
</dbReference>
<dbReference type="PIRSF" id="PIRSF000441">
    <property type="entry name" value="CysE"/>
    <property type="match status" value="1"/>
</dbReference>
<name>A0A147DVF4_9MICO</name>
<organism evidence="13 14">
    <name type="scientific">Curtobacterium oceanosedimentum</name>
    <dbReference type="NCBI Taxonomy" id="465820"/>
    <lineage>
        <taxon>Bacteria</taxon>
        <taxon>Bacillati</taxon>
        <taxon>Actinomycetota</taxon>
        <taxon>Actinomycetes</taxon>
        <taxon>Micrococcales</taxon>
        <taxon>Microbacteriaceae</taxon>
        <taxon>Curtobacterium</taxon>
    </lineage>
</organism>
<comment type="caution">
    <text evidence="13">The sequence shown here is derived from an EMBL/GenBank/DDBJ whole genome shotgun (WGS) entry which is preliminary data.</text>
</comment>
<dbReference type="Gene3D" id="1.10.3130.10">
    <property type="entry name" value="serine acetyltransferase, domain 1"/>
    <property type="match status" value="1"/>
</dbReference>
<dbReference type="InterPro" id="IPR018357">
    <property type="entry name" value="Hexapep_transf_CS"/>
</dbReference>
<evidence type="ECO:0000313" key="12">
    <source>
        <dbReference type="EMBL" id="KTR39702.1"/>
    </source>
</evidence>
<dbReference type="AlphaFoldDB" id="A0A147DVF4"/>
<evidence type="ECO:0000256" key="2">
    <source>
        <dbReference type="ARBA" id="ARBA00007274"/>
    </source>
</evidence>
<evidence type="ECO:0000256" key="4">
    <source>
        <dbReference type="ARBA" id="ARBA00018522"/>
    </source>
</evidence>
<evidence type="ECO:0000256" key="10">
    <source>
        <dbReference type="ARBA" id="ARBA00049486"/>
    </source>
</evidence>
<keyword evidence="5" id="KW-0028">Amino-acid biosynthesis</keyword>
<dbReference type="Proteomes" id="UP000072763">
    <property type="component" value="Unassembled WGS sequence"/>
</dbReference>
<evidence type="ECO:0000313" key="14">
    <source>
        <dbReference type="Proteomes" id="UP000072763"/>
    </source>
</evidence>
<dbReference type="CDD" id="cd03354">
    <property type="entry name" value="LbH_SAT"/>
    <property type="match status" value="1"/>
</dbReference>
<comment type="pathway">
    <text evidence="1">Amino-acid biosynthesis; L-cysteine biosynthesis; L-cysteine from L-serine: step 1/2.</text>
</comment>
<evidence type="ECO:0000313" key="15">
    <source>
        <dbReference type="Proteomes" id="UP000078335"/>
    </source>
</evidence>
<dbReference type="PANTHER" id="PTHR42811">
    <property type="entry name" value="SERINE ACETYLTRANSFERASE"/>
    <property type="match status" value="1"/>
</dbReference>